<evidence type="ECO:0000256" key="2">
    <source>
        <dbReference type="ARBA" id="ARBA00011050"/>
    </source>
</evidence>
<feature type="region of interest" description="Disordered" evidence="7">
    <location>
        <begin position="175"/>
        <end position="311"/>
    </location>
</feature>
<dbReference type="Gene3D" id="3.30.40.10">
    <property type="entry name" value="Zinc/RING finger domain, C3HC4 (zinc finger)"/>
    <property type="match status" value="1"/>
</dbReference>
<dbReference type="InterPro" id="IPR055499">
    <property type="entry name" value="DUF7071"/>
</dbReference>
<dbReference type="InterPro" id="IPR003618">
    <property type="entry name" value="TFIIS_cen_dom"/>
</dbReference>
<dbReference type="InterPro" id="IPR019787">
    <property type="entry name" value="Znf_PHD-finger"/>
</dbReference>
<dbReference type="InterPro" id="IPR012921">
    <property type="entry name" value="SPOC_C"/>
</dbReference>
<feature type="compositionally biased region" description="Basic and acidic residues" evidence="7">
    <location>
        <begin position="270"/>
        <end position="279"/>
    </location>
</feature>
<feature type="compositionally biased region" description="Basic residues" evidence="7">
    <location>
        <begin position="49"/>
        <end position="58"/>
    </location>
</feature>
<dbReference type="AlphaFoldDB" id="A0A6A5SL59"/>
<dbReference type="InterPro" id="IPR036575">
    <property type="entry name" value="TFIIS_cen_dom_sf"/>
</dbReference>
<feature type="compositionally biased region" description="Basic residues" evidence="7">
    <location>
        <begin position="184"/>
        <end position="193"/>
    </location>
</feature>
<dbReference type="Proteomes" id="UP000800038">
    <property type="component" value="Unassembled WGS sequence"/>
</dbReference>
<feature type="compositionally biased region" description="Pro residues" evidence="7">
    <location>
        <begin position="770"/>
        <end position="782"/>
    </location>
</feature>
<evidence type="ECO:0000256" key="5">
    <source>
        <dbReference type="ARBA" id="ARBA00022771"/>
    </source>
</evidence>
<dbReference type="EMBL" id="ML976064">
    <property type="protein sequence ID" value="KAF1940364.1"/>
    <property type="molecule type" value="Genomic_DNA"/>
</dbReference>
<dbReference type="Pfam" id="PF23257">
    <property type="entry name" value="DUF7071"/>
    <property type="match status" value="1"/>
</dbReference>
<proteinExistence type="inferred from homology"/>
<feature type="compositionally biased region" description="Low complexity" evidence="7">
    <location>
        <begin position="66"/>
        <end position="78"/>
    </location>
</feature>
<feature type="compositionally biased region" description="Pro residues" evidence="7">
    <location>
        <begin position="217"/>
        <end position="237"/>
    </location>
</feature>
<dbReference type="GO" id="GO:0031564">
    <property type="term" value="P:transcription antitermination"/>
    <property type="evidence" value="ECO:0007669"/>
    <property type="project" value="TreeGrafter"/>
</dbReference>
<dbReference type="GO" id="GO:0000977">
    <property type="term" value="F:RNA polymerase II transcription regulatory region sequence-specific DNA binding"/>
    <property type="evidence" value="ECO:0007669"/>
    <property type="project" value="TreeGrafter"/>
</dbReference>
<dbReference type="SUPFAM" id="SSF46942">
    <property type="entry name" value="Elongation factor TFIIS domain 2"/>
    <property type="match status" value="1"/>
</dbReference>
<dbReference type="SMART" id="SM00249">
    <property type="entry name" value="PHD"/>
    <property type="match status" value="1"/>
</dbReference>
<feature type="compositionally biased region" description="Basic and acidic residues" evidence="7">
    <location>
        <begin position="194"/>
        <end position="208"/>
    </location>
</feature>
<dbReference type="OrthoDB" id="79252at2759"/>
<comment type="function">
    <text evidence="1">Negative regulator of transcription elongation.</text>
</comment>
<feature type="compositionally biased region" description="Low complexity" evidence="7">
    <location>
        <begin position="34"/>
        <end position="43"/>
    </location>
</feature>
<sequence>MAGKQTPPIRVHGMKQSRTPHDGATRTPASNPHANATADAAATEEIRRSGRANKGHHTKNQDVLDEPSPASKAKAQPAPEKKGQAQVKKGLSKGQAARAQSTPSADAEEEEEDAVIRCVCGDQRDIRGRQMICCDICTAWQHNKCLALPEGDFWEGKDYYCEQCRPEDHEDLLAAMARGERPWARKKGSKAKPRPSDIKQETASEKARTPRQSATPSQPPPPAAPVAPAEAPSPTPAPVAVQTPDAANGHEETNSSLQSNTKSQPQSPLGEKRRHEPTAEKANASKKRQKSSHQEAKPTPPAPQSAPVGDIDALPQNQKVVAEKLRETLAPLINTASDARGYRIPDGQTAKSLATKYTLQMGQAALEKYDEPTSASSPYFAKMRTIMFNVKKNTVLVDRLLSGSLTAQDLVGMEAEEMASEDKQREYAAMREAAEKQMILTEDTGPRLRKTHKGEEIVGEDNFDNDEFKQPSVRERDSTTEDTAMQSPMGTRPPESPADATRAPLSVDTSQPDSARRPSTNFDINSVFDKVRSPQHDQQAFIHRRQSSMHMQDQTQAAVDDADVDRLLKDDDNDIEMSGYSSDPTVCWQGSLHMQSMEPFDAVARFVAGGDFGQIEPWEKLLTNAVSIQGRIESAKGNDYIQGIATTESHEVAILAVSPVTADGRAVMDHLYTYFQTRGRWGVVPVDNLGNDILRDLYVIPIEEGGSNLPPFIDMLEHCTIETPRKEHMLLLALVAKLPEVKPPLPPTQHYERYPSQEIAAGQIAQPIPQNGPSPSPVPNPHAPQFSPVTASYPQPQYGTPFGQAPVANMNISMPAPQQQQQPTPPVPAHHQIPKALEILGPYIDAHVIKTILGMNISSKTMVSELQMNNLRHIMDTVPEARENMTVLTEHLRQKGVGNGPQSGTS</sequence>
<keyword evidence="6" id="KW-0862">Zinc</keyword>
<dbReference type="InterPro" id="IPR011011">
    <property type="entry name" value="Znf_FYVE_PHD"/>
</dbReference>
<evidence type="ECO:0000256" key="4">
    <source>
        <dbReference type="ARBA" id="ARBA00022723"/>
    </source>
</evidence>
<dbReference type="GO" id="GO:0008270">
    <property type="term" value="F:zinc ion binding"/>
    <property type="evidence" value="ECO:0007669"/>
    <property type="project" value="UniProtKB-KW"/>
</dbReference>
<protein>
    <recommendedName>
        <fullName evidence="3">Transcription factor BYE1</fullName>
    </recommendedName>
</protein>
<dbReference type="Pfam" id="PF07744">
    <property type="entry name" value="SPOC"/>
    <property type="match status" value="1"/>
</dbReference>
<dbReference type="GO" id="GO:0005634">
    <property type="term" value="C:nucleus"/>
    <property type="evidence" value="ECO:0007669"/>
    <property type="project" value="TreeGrafter"/>
</dbReference>
<reference evidence="9" key="1">
    <citation type="journal article" date="2020" name="Stud. Mycol.">
        <title>101 Dothideomycetes genomes: a test case for predicting lifestyles and emergence of pathogens.</title>
        <authorList>
            <person name="Haridas S."/>
            <person name="Albert R."/>
            <person name="Binder M."/>
            <person name="Bloem J."/>
            <person name="Labutti K."/>
            <person name="Salamov A."/>
            <person name="Andreopoulos B."/>
            <person name="Baker S."/>
            <person name="Barry K."/>
            <person name="Bills G."/>
            <person name="Bluhm B."/>
            <person name="Cannon C."/>
            <person name="Castanera R."/>
            <person name="Culley D."/>
            <person name="Daum C."/>
            <person name="Ezra D."/>
            <person name="Gonzalez J."/>
            <person name="Henrissat B."/>
            <person name="Kuo A."/>
            <person name="Liang C."/>
            <person name="Lipzen A."/>
            <person name="Lutzoni F."/>
            <person name="Magnuson J."/>
            <person name="Mondo S."/>
            <person name="Nolan M."/>
            <person name="Ohm R."/>
            <person name="Pangilinan J."/>
            <person name="Park H.-J."/>
            <person name="Ramirez L."/>
            <person name="Alfaro M."/>
            <person name="Sun H."/>
            <person name="Tritt A."/>
            <person name="Yoshinaga Y."/>
            <person name="Zwiers L.-H."/>
            <person name="Turgeon B."/>
            <person name="Goodwin S."/>
            <person name="Spatafora J."/>
            <person name="Crous P."/>
            <person name="Grigoriev I."/>
        </authorList>
    </citation>
    <scope>NUCLEOTIDE SEQUENCE</scope>
    <source>
        <strain evidence="9">CBS 161.51</strain>
    </source>
</reference>
<dbReference type="Pfam" id="PF00628">
    <property type="entry name" value="PHD"/>
    <property type="match status" value="1"/>
</dbReference>
<accession>A0A6A5SL59</accession>
<feature type="compositionally biased region" description="Polar residues" evidence="7">
    <location>
        <begin position="787"/>
        <end position="798"/>
    </location>
</feature>
<name>A0A6A5SL59_9PLEO</name>
<dbReference type="PANTHER" id="PTHR11477">
    <property type="entry name" value="TRANSCRIPTION FACTOR S-II ZINC FINGER DOMAIN-CONTAINING PROTEIN"/>
    <property type="match status" value="1"/>
</dbReference>
<dbReference type="PROSITE" id="PS51321">
    <property type="entry name" value="TFIIS_CENTRAL"/>
    <property type="match status" value="1"/>
</dbReference>
<dbReference type="GO" id="GO:0001139">
    <property type="term" value="F:RNA polymerase II complex recruiting activity"/>
    <property type="evidence" value="ECO:0007669"/>
    <property type="project" value="TreeGrafter"/>
</dbReference>
<feature type="compositionally biased region" description="Basic and acidic residues" evidence="7">
    <location>
        <begin position="466"/>
        <end position="479"/>
    </location>
</feature>
<feature type="compositionally biased region" description="Polar residues" evidence="7">
    <location>
        <begin position="507"/>
        <end position="523"/>
    </location>
</feature>
<comment type="similarity">
    <text evidence="2">Belongs to the BYE1 family.</text>
</comment>
<keyword evidence="4" id="KW-0479">Metal-binding</keyword>
<dbReference type="SMART" id="SM00510">
    <property type="entry name" value="TFS2M"/>
    <property type="match status" value="1"/>
</dbReference>
<dbReference type="PANTHER" id="PTHR11477:SF11">
    <property type="entry name" value="TRANSCRIPTION FACTOR BYE1"/>
    <property type="match status" value="1"/>
</dbReference>
<feature type="region of interest" description="Disordered" evidence="7">
    <location>
        <begin position="438"/>
        <end position="523"/>
    </location>
</feature>
<dbReference type="InterPro" id="IPR013083">
    <property type="entry name" value="Znf_RING/FYVE/PHD"/>
</dbReference>
<keyword evidence="5" id="KW-0863">Zinc-finger</keyword>
<evidence type="ECO:0000256" key="3">
    <source>
        <dbReference type="ARBA" id="ARBA00021616"/>
    </source>
</evidence>
<feature type="compositionally biased region" description="Polar residues" evidence="7">
    <location>
        <begin position="254"/>
        <end position="267"/>
    </location>
</feature>
<evidence type="ECO:0000259" key="8">
    <source>
        <dbReference type="PROSITE" id="PS51321"/>
    </source>
</evidence>
<evidence type="ECO:0000313" key="9">
    <source>
        <dbReference type="EMBL" id="KAF1940364.1"/>
    </source>
</evidence>
<dbReference type="PROSITE" id="PS01359">
    <property type="entry name" value="ZF_PHD_1"/>
    <property type="match status" value="1"/>
</dbReference>
<dbReference type="Pfam" id="PF07500">
    <property type="entry name" value="TFIIS_M"/>
    <property type="match status" value="1"/>
</dbReference>
<evidence type="ECO:0000256" key="1">
    <source>
        <dbReference type="ARBA" id="ARBA00002311"/>
    </source>
</evidence>
<evidence type="ECO:0000256" key="6">
    <source>
        <dbReference type="ARBA" id="ARBA00022833"/>
    </source>
</evidence>
<organism evidence="9 10">
    <name type="scientific">Clathrospora elynae</name>
    <dbReference type="NCBI Taxonomy" id="706981"/>
    <lineage>
        <taxon>Eukaryota</taxon>
        <taxon>Fungi</taxon>
        <taxon>Dikarya</taxon>
        <taxon>Ascomycota</taxon>
        <taxon>Pezizomycotina</taxon>
        <taxon>Dothideomycetes</taxon>
        <taxon>Pleosporomycetidae</taxon>
        <taxon>Pleosporales</taxon>
        <taxon>Diademaceae</taxon>
        <taxon>Clathrospora</taxon>
    </lineage>
</organism>
<evidence type="ECO:0000256" key="7">
    <source>
        <dbReference type="SAM" id="MobiDB-lite"/>
    </source>
</evidence>
<dbReference type="InterPro" id="IPR019786">
    <property type="entry name" value="Zinc_finger_PHD-type_CS"/>
</dbReference>
<dbReference type="Gene3D" id="1.10.472.30">
    <property type="entry name" value="Transcription elongation factor S-II, central domain"/>
    <property type="match status" value="1"/>
</dbReference>
<feature type="region of interest" description="Disordered" evidence="7">
    <location>
        <begin position="1"/>
        <end position="114"/>
    </location>
</feature>
<dbReference type="InterPro" id="IPR001965">
    <property type="entry name" value="Znf_PHD"/>
</dbReference>
<dbReference type="GO" id="GO:0006362">
    <property type="term" value="P:transcription elongation by RNA polymerase I"/>
    <property type="evidence" value="ECO:0007669"/>
    <property type="project" value="TreeGrafter"/>
</dbReference>
<feature type="domain" description="TFIIS central" evidence="8">
    <location>
        <begin position="321"/>
        <end position="446"/>
    </location>
</feature>
<gene>
    <name evidence="9" type="ORF">EJ02DRAFT_406666</name>
</gene>
<dbReference type="GO" id="GO:0031440">
    <property type="term" value="P:regulation of mRNA 3'-end processing"/>
    <property type="evidence" value="ECO:0007669"/>
    <property type="project" value="TreeGrafter"/>
</dbReference>
<evidence type="ECO:0000313" key="10">
    <source>
        <dbReference type="Proteomes" id="UP000800038"/>
    </source>
</evidence>
<dbReference type="CDD" id="cd21538">
    <property type="entry name" value="SPOC_TFIIS"/>
    <property type="match status" value="1"/>
</dbReference>
<dbReference type="SUPFAM" id="SSF57903">
    <property type="entry name" value="FYVE/PHD zinc finger"/>
    <property type="match status" value="1"/>
</dbReference>
<dbReference type="GO" id="GO:0006368">
    <property type="term" value="P:transcription elongation by RNA polymerase II"/>
    <property type="evidence" value="ECO:0007669"/>
    <property type="project" value="TreeGrafter"/>
</dbReference>
<keyword evidence="10" id="KW-1185">Reference proteome</keyword>
<feature type="region of interest" description="Disordered" evidence="7">
    <location>
        <begin position="766"/>
        <end position="809"/>
    </location>
</feature>
<feature type="compositionally biased region" description="Low complexity" evidence="7">
    <location>
        <begin position="238"/>
        <end position="247"/>
    </location>
</feature>